<feature type="region of interest" description="Disordered" evidence="1">
    <location>
        <begin position="279"/>
        <end position="317"/>
    </location>
</feature>
<keyword evidence="3" id="KW-1185">Reference proteome</keyword>
<dbReference type="KEGG" id="pbn:PADG_05458"/>
<protein>
    <submittedName>
        <fullName evidence="2">Uncharacterized protein</fullName>
    </submittedName>
</protein>
<sequence>MGGRTDEALQCFTYISDNVPFWVARVTDLAAHTKAKHAEFSAEYARLTSSSDGEAPKPRRRKNSSIHTIRLDNVQPLVDFVPYTEEKEKETEIEKDMQKEKGNKQNTKEDYMDPVTLLKMSKHYTFDGNQRKRNFDTSKSVGTDRIVRPRHLVVVHYDSETQTSLEKLVRDIGGARNNIRKGRMSQMMKTGFGLKFYDPAKGKSGISRKFLDPSMKYSSMPSKESAFDVVDKQLEMAQSLCELAAHQFLRCGDCEMELEKTKSQFSTVLTLTKAEMERLEKETEMDEEDSLEEEAEESRLEDTIVASTPMNAAKDVEKPSPGIIATIEVDDGSSISSVSIDITAFRSNRRGK</sequence>
<name>C1GDX2_PARBD</name>
<dbReference type="RefSeq" id="XP_010761010.1">
    <property type="nucleotide sequence ID" value="XM_010762708.1"/>
</dbReference>
<dbReference type="AlphaFoldDB" id="C1GDX2"/>
<dbReference type="OrthoDB" id="3886346at2759"/>
<proteinExistence type="predicted"/>
<dbReference type="STRING" id="502780.C1GDX2"/>
<dbReference type="VEuPathDB" id="FungiDB:PADG_05458"/>
<gene>
    <name evidence="2" type="ORF">PADG_05458</name>
</gene>
<dbReference type="HOGENOM" id="CLU_041458_0_1_1"/>
<feature type="compositionally biased region" description="Acidic residues" evidence="1">
    <location>
        <begin position="283"/>
        <end position="296"/>
    </location>
</feature>
<evidence type="ECO:0000313" key="3">
    <source>
        <dbReference type="Proteomes" id="UP000001628"/>
    </source>
</evidence>
<evidence type="ECO:0000256" key="1">
    <source>
        <dbReference type="SAM" id="MobiDB-lite"/>
    </source>
</evidence>
<dbReference type="OMA" id="VCSIHTD"/>
<dbReference type="InParanoid" id="C1GDX2"/>
<feature type="region of interest" description="Disordered" evidence="1">
    <location>
        <begin position="44"/>
        <end position="68"/>
    </location>
</feature>
<dbReference type="eggNOG" id="ENOG502S4MP">
    <property type="taxonomic scope" value="Eukaryota"/>
</dbReference>
<dbReference type="EMBL" id="KN275962">
    <property type="protein sequence ID" value="EEH49379.1"/>
    <property type="molecule type" value="Genomic_DNA"/>
</dbReference>
<dbReference type="Proteomes" id="UP000001628">
    <property type="component" value="Unassembled WGS sequence"/>
</dbReference>
<organism evidence="2 3">
    <name type="scientific">Paracoccidioides brasiliensis (strain Pb18)</name>
    <dbReference type="NCBI Taxonomy" id="502780"/>
    <lineage>
        <taxon>Eukaryota</taxon>
        <taxon>Fungi</taxon>
        <taxon>Dikarya</taxon>
        <taxon>Ascomycota</taxon>
        <taxon>Pezizomycotina</taxon>
        <taxon>Eurotiomycetes</taxon>
        <taxon>Eurotiomycetidae</taxon>
        <taxon>Onygenales</taxon>
        <taxon>Ajellomycetaceae</taxon>
        <taxon>Paracoccidioides</taxon>
    </lineage>
</organism>
<reference evidence="2 3" key="1">
    <citation type="journal article" date="2011" name="PLoS Genet.">
        <title>Comparative genomic analysis of human fungal pathogens causing paracoccidioidomycosis.</title>
        <authorList>
            <person name="Desjardins C.A."/>
            <person name="Champion M.D."/>
            <person name="Holder J.W."/>
            <person name="Muszewska A."/>
            <person name="Goldberg J."/>
            <person name="Bailao A.M."/>
            <person name="Brigido M.M."/>
            <person name="Ferreira M.E."/>
            <person name="Garcia A.M."/>
            <person name="Grynberg M."/>
            <person name="Gujja S."/>
            <person name="Heiman D.I."/>
            <person name="Henn M.R."/>
            <person name="Kodira C.D."/>
            <person name="Leon-Narvaez H."/>
            <person name="Longo L.V."/>
            <person name="Ma L.J."/>
            <person name="Malavazi I."/>
            <person name="Matsuo A.L."/>
            <person name="Morais F.V."/>
            <person name="Pereira M."/>
            <person name="Rodriguez-Brito S."/>
            <person name="Sakthikumar S."/>
            <person name="Salem-Izacc S.M."/>
            <person name="Sykes S.M."/>
            <person name="Teixeira M.M."/>
            <person name="Vallejo M.C."/>
            <person name="Walter M.E."/>
            <person name="Yandava C."/>
            <person name="Young S."/>
            <person name="Zeng Q."/>
            <person name="Zucker J."/>
            <person name="Felipe M.S."/>
            <person name="Goldman G.H."/>
            <person name="Haas B.J."/>
            <person name="McEwen J.G."/>
            <person name="Nino-Vega G."/>
            <person name="Puccia R."/>
            <person name="San-Blas G."/>
            <person name="Soares C.M."/>
            <person name="Birren B.W."/>
            <person name="Cuomo C.A."/>
        </authorList>
    </citation>
    <scope>NUCLEOTIDE SEQUENCE [LARGE SCALE GENOMIC DNA]</scope>
    <source>
        <strain evidence="2 3">Pb18</strain>
    </source>
</reference>
<dbReference type="GeneID" id="22584382"/>
<accession>C1GDX2</accession>
<evidence type="ECO:0000313" key="2">
    <source>
        <dbReference type="EMBL" id="EEH49379.1"/>
    </source>
</evidence>